<keyword evidence="11" id="KW-1185">Reference proteome</keyword>
<organism evidence="11">
    <name type="scientific">Laccaria bicolor (strain S238N-H82 / ATCC MYA-4686)</name>
    <name type="common">Bicoloured deceiver</name>
    <name type="synonym">Laccaria laccata var. bicolor</name>
    <dbReference type="NCBI Taxonomy" id="486041"/>
    <lineage>
        <taxon>Eukaryota</taxon>
        <taxon>Fungi</taxon>
        <taxon>Dikarya</taxon>
        <taxon>Basidiomycota</taxon>
        <taxon>Agaricomycotina</taxon>
        <taxon>Agaricomycetes</taxon>
        <taxon>Agaricomycetidae</taxon>
        <taxon>Agaricales</taxon>
        <taxon>Agaricineae</taxon>
        <taxon>Hydnangiaceae</taxon>
        <taxon>Laccaria</taxon>
    </lineage>
</organism>
<dbReference type="GO" id="GO:0008017">
    <property type="term" value="F:microtubule binding"/>
    <property type="evidence" value="ECO:0007669"/>
    <property type="project" value="InterPro"/>
</dbReference>
<keyword evidence="1 5" id="KW-0547">Nucleotide-binding</keyword>
<evidence type="ECO:0000256" key="1">
    <source>
        <dbReference type="ARBA" id="ARBA00022741"/>
    </source>
</evidence>
<sequence>MLFLTPFSETRVLKQVTMAVPSTPSGSKLGRPAPFTPRRPLSMASTSSTSSTDLTARIARTNSNSSLLSSTHKKYKAPLSVESRSKNFSKTKTVLAPVPGTPTKKEGTTSRPRTPVTPRRADSPSLLPAASEMDVSNVDPEQVLVDFQSVEPGDVSGEIDEAWLRAAELDHGKEDKVMVSIRIRPTELTSAWVPTLGSNTIKLDPAHAKNASSGNPAAAFNFDAILTGTPNKPIYTTVARSHVQAAMEGYNAVIFAYGQTASGKTFTLSGDDAEPGIIPRAMRDVFAFIRRTPTREYLLRCSYLEIYNEAIHDLLAPPSMAAANPVQIQGGSGGDVILTPLREEVVTSLKGVKEVLKRGEGNRRTACTDWNDRSSRSHSVFRLVVESRERGSGTSSDDDDEVQTSSPAMNGRHTPGLNGRQTPGLNGRQTPGPGGPRLQARGGRSVQTSVLSLIDLAGSEKATSDKERTREGKYINTSLLTLGTVIGTLADNAAKNKSDHVPYRNSKLTRMLQPSLSGNARISVICTINPDVNAVAESTSTLLFAKRIKNVQLHAQKKEVVDTEALIERYRREIEDLKKRLAEREAEVPVRSRRLSAREQVDESKAMKDLNGRIQQLTKLILTSQTVDEVKGDDSRPASPVKVDFDMSPYQLQQELLAARLQLESQATQILSLEAALTARPPLDANAPESDKDKLIAEQSKTIRELEIVVAGYEENLGEPLRAVREDVEKEWVEKYDEEVRKREEKERWAEVLVKELDKEKKSRTKLEDERRALTAFVSKFDSLGLGLTLPPSSKLMPAKPTPGGAAAAFAERQQAKQSLASSYLANVLANRKSEFNIEADSPMRLGGAELKAQPSLLEQVMPEEEWGVTDMSFDEIEVENQLLPMSESPPRAPAPVKFFGVQKVRGVLGDKENLPSV</sequence>
<evidence type="ECO:0000256" key="7">
    <source>
        <dbReference type="SAM" id="Coils"/>
    </source>
</evidence>
<dbReference type="InterPro" id="IPR027417">
    <property type="entry name" value="P-loop_NTPase"/>
</dbReference>
<dbReference type="Pfam" id="PF00225">
    <property type="entry name" value="Kinesin"/>
    <property type="match status" value="2"/>
</dbReference>
<gene>
    <name evidence="10" type="ORF">LACBIDRAFT_308587</name>
</gene>
<dbReference type="STRING" id="486041.B0CWQ5"/>
<dbReference type="SUPFAM" id="SSF52540">
    <property type="entry name" value="P-loop containing nucleoside triphosphate hydrolases"/>
    <property type="match status" value="1"/>
</dbReference>
<dbReference type="InterPro" id="IPR036961">
    <property type="entry name" value="Kinesin_motor_dom_sf"/>
</dbReference>
<dbReference type="GO" id="GO:0007018">
    <property type="term" value="P:microtubule-based movement"/>
    <property type="evidence" value="ECO:0007669"/>
    <property type="project" value="InterPro"/>
</dbReference>
<dbReference type="FunCoup" id="B0CWQ5">
    <property type="interactions" value="47"/>
</dbReference>
<dbReference type="HOGENOM" id="CLU_001485_34_0_1"/>
<dbReference type="EMBL" id="DS547093">
    <property type="protein sequence ID" value="EDR13108.1"/>
    <property type="molecule type" value="Genomic_DNA"/>
</dbReference>
<dbReference type="OrthoDB" id="3176171at2759"/>
<dbReference type="GO" id="GO:0005524">
    <property type="term" value="F:ATP binding"/>
    <property type="evidence" value="ECO:0007669"/>
    <property type="project" value="UniProtKB-UniRule"/>
</dbReference>
<dbReference type="InterPro" id="IPR001752">
    <property type="entry name" value="Kinesin_motor_dom"/>
</dbReference>
<reference evidence="10 11" key="1">
    <citation type="journal article" date="2008" name="Nature">
        <title>The genome of Laccaria bicolor provides insights into mycorrhizal symbiosis.</title>
        <authorList>
            <person name="Martin F."/>
            <person name="Aerts A."/>
            <person name="Ahren D."/>
            <person name="Brun A."/>
            <person name="Danchin E.G.J."/>
            <person name="Duchaussoy F."/>
            <person name="Gibon J."/>
            <person name="Kohler A."/>
            <person name="Lindquist E."/>
            <person name="Pereda V."/>
            <person name="Salamov A."/>
            <person name="Shapiro H.J."/>
            <person name="Wuyts J."/>
            <person name="Blaudez D."/>
            <person name="Buee M."/>
            <person name="Brokstein P."/>
            <person name="Canbaeck B."/>
            <person name="Cohen D."/>
            <person name="Courty P.E."/>
            <person name="Coutinho P.M."/>
            <person name="Delaruelle C."/>
            <person name="Detter J.C."/>
            <person name="Deveau A."/>
            <person name="DiFazio S."/>
            <person name="Duplessis S."/>
            <person name="Fraissinet-Tachet L."/>
            <person name="Lucic E."/>
            <person name="Frey-Klett P."/>
            <person name="Fourrey C."/>
            <person name="Feussner I."/>
            <person name="Gay G."/>
            <person name="Grimwood J."/>
            <person name="Hoegger P.J."/>
            <person name="Jain P."/>
            <person name="Kilaru S."/>
            <person name="Labbe J."/>
            <person name="Lin Y.C."/>
            <person name="Legue V."/>
            <person name="Le Tacon F."/>
            <person name="Marmeisse R."/>
            <person name="Melayah D."/>
            <person name="Montanini B."/>
            <person name="Muratet M."/>
            <person name="Nehls U."/>
            <person name="Niculita-Hirzel H."/>
            <person name="Oudot-Le Secq M.P."/>
            <person name="Peter M."/>
            <person name="Quesneville H."/>
            <person name="Rajashekar B."/>
            <person name="Reich M."/>
            <person name="Rouhier N."/>
            <person name="Schmutz J."/>
            <person name="Yin T."/>
            <person name="Chalot M."/>
            <person name="Henrissat B."/>
            <person name="Kuees U."/>
            <person name="Lucas S."/>
            <person name="Van de Peer Y."/>
            <person name="Podila G.K."/>
            <person name="Polle A."/>
            <person name="Pukkila P.J."/>
            <person name="Richardson P.M."/>
            <person name="Rouze P."/>
            <person name="Sanders I.R."/>
            <person name="Stajich J.E."/>
            <person name="Tunlid A."/>
            <person name="Tuskan G."/>
            <person name="Grigoriev I.V."/>
        </authorList>
    </citation>
    <scope>NUCLEOTIDE SEQUENCE [LARGE SCALE GENOMIC DNA]</scope>
    <source>
        <strain evidence="11">S238N-H82 / ATCC MYA-4686</strain>
    </source>
</reference>
<dbReference type="PRINTS" id="PR00380">
    <property type="entry name" value="KINESINHEAVY"/>
</dbReference>
<feature type="binding site" evidence="5">
    <location>
        <begin position="258"/>
        <end position="265"/>
    </location>
    <ligand>
        <name>ATP</name>
        <dbReference type="ChEBI" id="CHEBI:30616"/>
    </ligand>
</feature>
<keyword evidence="6" id="KW-0493">Microtubule</keyword>
<dbReference type="KEGG" id="lbc:LACBIDRAFT_308587"/>
<evidence type="ECO:0000256" key="8">
    <source>
        <dbReference type="SAM" id="MobiDB-lite"/>
    </source>
</evidence>
<feature type="compositionally biased region" description="Polar residues" evidence="8">
    <location>
        <begin position="419"/>
        <end position="429"/>
    </location>
</feature>
<dbReference type="InParanoid" id="B0CWQ5"/>
<dbReference type="InterPro" id="IPR019821">
    <property type="entry name" value="Kinesin_motor_CS"/>
</dbReference>
<dbReference type="SMART" id="SM00129">
    <property type="entry name" value="KISc"/>
    <property type="match status" value="1"/>
</dbReference>
<dbReference type="PANTHER" id="PTHR47968">
    <property type="entry name" value="CENTROMERE PROTEIN E"/>
    <property type="match status" value="1"/>
</dbReference>
<dbReference type="GO" id="GO:0003777">
    <property type="term" value="F:microtubule motor activity"/>
    <property type="evidence" value="ECO:0007669"/>
    <property type="project" value="InterPro"/>
</dbReference>
<evidence type="ECO:0000313" key="11">
    <source>
        <dbReference type="Proteomes" id="UP000001194"/>
    </source>
</evidence>
<evidence type="ECO:0000256" key="2">
    <source>
        <dbReference type="ARBA" id="ARBA00022840"/>
    </source>
</evidence>
<dbReference type="GO" id="GO:0005874">
    <property type="term" value="C:microtubule"/>
    <property type="evidence" value="ECO:0007669"/>
    <property type="project" value="UniProtKB-KW"/>
</dbReference>
<accession>B0CWQ5</accession>
<feature type="coiled-coil region" evidence="7">
    <location>
        <begin position="553"/>
        <end position="587"/>
    </location>
</feature>
<protein>
    <recommendedName>
        <fullName evidence="6">Kinesin-like protein</fullName>
    </recommendedName>
</protein>
<evidence type="ECO:0000259" key="9">
    <source>
        <dbReference type="PROSITE" id="PS50067"/>
    </source>
</evidence>
<proteinExistence type="inferred from homology"/>
<dbReference type="AlphaFoldDB" id="B0CWQ5"/>
<evidence type="ECO:0000256" key="6">
    <source>
        <dbReference type="RuleBase" id="RU000394"/>
    </source>
</evidence>
<dbReference type="InterPro" id="IPR027640">
    <property type="entry name" value="Kinesin-like_fam"/>
</dbReference>
<evidence type="ECO:0000256" key="3">
    <source>
        <dbReference type="ARBA" id="ARBA00023054"/>
    </source>
</evidence>
<evidence type="ECO:0000313" key="10">
    <source>
        <dbReference type="EMBL" id="EDR13108.1"/>
    </source>
</evidence>
<dbReference type="GeneID" id="6071939"/>
<evidence type="ECO:0000256" key="4">
    <source>
        <dbReference type="ARBA" id="ARBA00023175"/>
    </source>
</evidence>
<feature type="compositionally biased region" description="Low complexity" evidence="8">
    <location>
        <begin position="109"/>
        <end position="118"/>
    </location>
</feature>
<feature type="region of interest" description="Disordered" evidence="8">
    <location>
        <begin position="386"/>
        <end position="444"/>
    </location>
</feature>
<name>B0CWQ5_LACBS</name>
<keyword evidence="4 5" id="KW-0505">Motor protein</keyword>
<comment type="similarity">
    <text evidence="5 6">Belongs to the TRAFAC class myosin-kinesin ATPase superfamily. Kinesin family.</text>
</comment>
<evidence type="ECO:0000256" key="5">
    <source>
        <dbReference type="PROSITE-ProRule" id="PRU00283"/>
    </source>
</evidence>
<feature type="domain" description="Kinesin motor" evidence="9">
    <location>
        <begin position="176"/>
        <end position="551"/>
    </location>
</feature>
<keyword evidence="3 7" id="KW-0175">Coiled coil</keyword>
<keyword evidence="2 5" id="KW-0067">ATP-binding</keyword>
<dbReference type="Gene3D" id="3.40.850.10">
    <property type="entry name" value="Kinesin motor domain"/>
    <property type="match status" value="1"/>
</dbReference>
<dbReference type="PANTHER" id="PTHR47968:SF75">
    <property type="entry name" value="CENTROMERE-ASSOCIATED PROTEIN E"/>
    <property type="match status" value="1"/>
</dbReference>
<dbReference type="PROSITE" id="PS00411">
    <property type="entry name" value="KINESIN_MOTOR_1"/>
    <property type="match status" value="1"/>
</dbReference>
<feature type="region of interest" description="Disordered" evidence="8">
    <location>
        <begin position="78"/>
        <end position="126"/>
    </location>
</feature>
<dbReference type="RefSeq" id="XP_001875606.1">
    <property type="nucleotide sequence ID" value="XM_001875571.1"/>
</dbReference>
<feature type="region of interest" description="Disordered" evidence="8">
    <location>
        <begin position="21"/>
        <end position="55"/>
    </location>
</feature>
<dbReference type="Proteomes" id="UP000001194">
    <property type="component" value="Unassembled WGS sequence"/>
</dbReference>
<dbReference type="PROSITE" id="PS50067">
    <property type="entry name" value="KINESIN_MOTOR_2"/>
    <property type="match status" value="1"/>
</dbReference>